<dbReference type="EMBL" id="AZHD01000005">
    <property type="protein sequence ID" value="OAA63447.1"/>
    <property type="molecule type" value="Genomic_DNA"/>
</dbReference>
<dbReference type="OrthoDB" id="2104739at2759"/>
<evidence type="ECO:0000313" key="3">
    <source>
        <dbReference type="Proteomes" id="UP000076874"/>
    </source>
</evidence>
<dbReference type="STRING" id="1081102.A0A167W7X6"/>
<gene>
    <name evidence="2" type="ORF">SPI_03610</name>
</gene>
<comment type="caution">
    <text evidence="2">The sequence shown here is derived from an EMBL/GenBank/DDBJ whole genome shotgun (WGS) entry which is preliminary data.</text>
</comment>
<dbReference type="Proteomes" id="UP000076874">
    <property type="component" value="Unassembled WGS sequence"/>
</dbReference>
<protein>
    <recommendedName>
        <fullName evidence="1">HNH nuclease domain-containing protein</fullName>
    </recommendedName>
</protein>
<name>A0A167W7X6_9HYPO</name>
<dbReference type="InterPro" id="IPR003615">
    <property type="entry name" value="HNH_nuc"/>
</dbReference>
<reference evidence="2 3" key="1">
    <citation type="journal article" date="2016" name="Genome Biol. Evol.">
        <title>Divergent and convergent evolution of fungal pathogenicity.</title>
        <authorList>
            <person name="Shang Y."/>
            <person name="Xiao G."/>
            <person name="Zheng P."/>
            <person name="Cen K."/>
            <person name="Zhan S."/>
            <person name="Wang C."/>
        </authorList>
    </citation>
    <scope>NUCLEOTIDE SEQUENCE [LARGE SCALE GENOMIC DNA]</scope>
    <source>
        <strain evidence="2 3">RCEF 264</strain>
    </source>
</reference>
<keyword evidence="3" id="KW-1185">Reference proteome</keyword>
<dbReference type="AlphaFoldDB" id="A0A167W7X6"/>
<accession>A0A167W7X6</accession>
<sequence length="381" mass="42277">MASPLHHLVDVFDFSPQAPVFTDDIARQHAETLFAEVLRRLEASQNDILTKPFQRVEMVRLIHRFALTQTSKDRTLRSFFSSIMVDMAADPDEVDLDSLPLNVVAFTDYLIANFFLPLKASSGKTPQPTPASLSVPSLPPDHILPGSSHRLATLRRDCLLRDRHRCVVTRKFDRAEAIARYEADGYDATDDEGQRFDFSTGQLNFEHVEVAHILPDSLMSLDGDAEIVRSRKAALAILDMFDVGVRHLIEGPSIDRPTNALTLTGNCHKEFGTFQMYFEAVADAPPHTYCIQSLLPFFSQVPQPVTRTLFISEDRTIDAPLPRLLAVHSAVAKVLHMSAAGAYCDAVLRDTSELLVRADGSTNLGTLAALRLGGWWNGIVV</sequence>
<evidence type="ECO:0000259" key="1">
    <source>
        <dbReference type="Pfam" id="PF13391"/>
    </source>
</evidence>
<evidence type="ECO:0000313" key="2">
    <source>
        <dbReference type="EMBL" id="OAA63447.1"/>
    </source>
</evidence>
<proteinExistence type="predicted"/>
<feature type="domain" description="HNH nuclease" evidence="1">
    <location>
        <begin position="200"/>
        <end position="279"/>
    </location>
</feature>
<organism evidence="2 3">
    <name type="scientific">Niveomyces insectorum RCEF 264</name>
    <dbReference type="NCBI Taxonomy" id="1081102"/>
    <lineage>
        <taxon>Eukaryota</taxon>
        <taxon>Fungi</taxon>
        <taxon>Dikarya</taxon>
        <taxon>Ascomycota</taxon>
        <taxon>Pezizomycotina</taxon>
        <taxon>Sordariomycetes</taxon>
        <taxon>Hypocreomycetidae</taxon>
        <taxon>Hypocreales</taxon>
        <taxon>Cordycipitaceae</taxon>
        <taxon>Niveomyces</taxon>
    </lineage>
</organism>
<dbReference type="Pfam" id="PF13391">
    <property type="entry name" value="HNH_2"/>
    <property type="match status" value="1"/>
</dbReference>